<sequence length="333" mass="38824">MKNNKFIYNINELSPRSPLIDSFFYDLYSFDGDVSDRFTIGLNGEYVGNDKTQFVDNPDYLCIGCSFTSGEGLPEIYSWPSIIRNFTGKTVNNCSLRGAGISWLVYASFDVMKKYGSPKNVFALFPDTERALVYEGKNNKKKIDTSFTGEIRHSYWDAMLGAFVNRRENGSLEPLEIKDFQGNKYNLQLESIIFQSFLMLDVLDSHFEIQKIPFKFSSWTPHVYEAFERMKDKYPSFLESKYWEKRIDTATSYREKWIKEESPNDEMARSLWRRFGHIDGDNNFCEHEPQTESQSRFWEMAADGKHPGLHTQIHFAEYFLGESIGNDFLKDIP</sequence>
<organism evidence="1">
    <name type="scientific">uncultured Caudovirales phage</name>
    <dbReference type="NCBI Taxonomy" id="2100421"/>
    <lineage>
        <taxon>Viruses</taxon>
        <taxon>Duplodnaviria</taxon>
        <taxon>Heunggongvirae</taxon>
        <taxon>Uroviricota</taxon>
        <taxon>Caudoviricetes</taxon>
        <taxon>Peduoviridae</taxon>
        <taxon>Maltschvirus</taxon>
        <taxon>Maltschvirus maltsch</taxon>
    </lineage>
</organism>
<dbReference type="SUPFAM" id="SSF52266">
    <property type="entry name" value="SGNH hydrolase"/>
    <property type="match status" value="1"/>
</dbReference>
<gene>
    <name evidence="1" type="ORF">UFOVP658_170</name>
</gene>
<name>A0A6J5ND33_9CAUD</name>
<accession>A0A6J5ND33</accession>
<dbReference type="EMBL" id="LR796639">
    <property type="protein sequence ID" value="CAB4156813.1"/>
    <property type="molecule type" value="Genomic_DNA"/>
</dbReference>
<evidence type="ECO:0000313" key="1">
    <source>
        <dbReference type="EMBL" id="CAB4156813.1"/>
    </source>
</evidence>
<reference evidence="1" key="1">
    <citation type="submission" date="2020-04" db="EMBL/GenBank/DDBJ databases">
        <authorList>
            <person name="Chiriac C."/>
            <person name="Salcher M."/>
            <person name="Ghai R."/>
            <person name="Kavagutti S V."/>
        </authorList>
    </citation>
    <scope>NUCLEOTIDE SEQUENCE</scope>
</reference>
<proteinExistence type="predicted"/>
<protein>
    <submittedName>
        <fullName evidence="1">Uncharacterized protein</fullName>
    </submittedName>
</protein>